<evidence type="ECO:0000313" key="3">
    <source>
        <dbReference type="Proteomes" id="UP000235786"/>
    </source>
</evidence>
<dbReference type="PANTHER" id="PTHR33112:SF10">
    <property type="entry name" value="TOL"/>
    <property type="match status" value="1"/>
</dbReference>
<evidence type="ECO:0000313" key="2">
    <source>
        <dbReference type="EMBL" id="PMD46901.1"/>
    </source>
</evidence>
<dbReference type="Proteomes" id="UP000235786">
    <property type="component" value="Unassembled WGS sequence"/>
</dbReference>
<dbReference type="PANTHER" id="PTHR33112">
    <property type="entry name" value="DOMAIN PROTEIN, PUTATIVE-RELATED"/>
    <property type="match status" value="1"/>
</dbReference>
<evidence type="ECO:0000259" key="1">
    <source>
        <dbReference type="Pfam" id="PF06985"/>
    </source>
</evidence>
<protein>
    <submittedName>
        <fullName evidence="2">HET-domain-containing protein</fullName>
    </submittedName>
</protein>
<dbReference type="AlphaFoldDB" id="A0A2J6S830"/>
<proteinExistence type="predicted"/>
<organism evidence="2 3">
    <name type="scientific">Hyaloscypha variabilis (strain UAMH 11265 / GT02V1 / F)</name>
    <name type="common">Meliniomyces variabilis</name>
    <dbReference type="NCBI Taxonomy" id="1149755"/>
    <lineage>
        <taxon>Eukaryota</taxon>
        <taxon>Fungi</taxon>
        <taxon>Dikarya</taxon>
        <taxon>Ascomycota</taxon>
        <taxon>Pezizomycotina</taxon>
        <taxon>Leotiomycetes</taxon>
        <taxon>Helotiales</taxon>
        <taxon>Hyaloscyphaceae</taxon>
        <taxon>Hyaloscypha</taxon>
        <taxon>Hyaloscypha variabilis</taxon>
    </lineage>
</organism>
<sequence length="762" mass="86223">MAFSSSKRQLYGIQDRPLCRVCSEFNFDTLQGGFALPLPQDLISPGRDCRLCRFIISEWPRTIHALAEAHSAHPPRLILALMTGEADESHSQDVHEKRSRVLSDTQQIPALALMTDFDLRENKFKENGHIVLGKLAASDGNGTSTTVPNVKDMTHRPILAADSAISFERAKDWLNTCISEHNQCRKTIAGTEVNDTASRPLLPRRVISVGLEDTDAPRLLVSHEKAGIYIALSYCWGDASENPLVTTRSNIEDMQRSIPLPSLPKTIQDAIKVTWRLGVEYLWVDSICIVQDDSEDFQRESANMGKIYQQALLTIAATSARSSSEGLFQERHTDLEIQSKQSHFVRLPSRPRDKTCNDIFLQTQGYLDHHILRPFDAELSNCEWSKRGWVVQERLLSRRILHYASEQLFWECQEGVFAESSERALPESSLVHSKRSMFNRIVRETTLAAQATVSNHQLQTLRATAYLALDKIYDAVGIARWSVEEARHRFWERVVQTYNVCDLTYERDKLSAILGLAREIEVFTRQTYFGGIWLEDVARGLYWYGSDGNERLKKVEAAGAPTWSWASWKGPLRMATYLAEYDTGRPRVTEDMLGRVQGNISQVCDPLKLYAHFWKAEILDPSLPQRSSTRDQQWIVEDWWTPPGFIEDLYSGFPDWNCCELRGDASDTRSSGVYGLVSFDSPDFHHYAGKRLICVVLNTVRIKNLQSRDSGYGYYQLVVGESANFPGAYERIGVGIGVSVASDHIAHGWLGRKAPDTIIALV</sequence>
<keyword evidence="3" id="KW-1185">Reference proteome</keyword>
<dbReference type="InterPro" id="IPR010730">
    <property type="entry name" value="HET"/>
</dbReference>
<gene>
    <name evidence="2" type="ORF">L207DRAFT_629353</name>
</gene>
<dbReference type="OrthoDB" id="3943338at2759"/>
<feature type="domain" description="Heterokaryon incompatibility" evidence="1">
    <location>
        <begin position="229"/>
        <end position="393"/>
    </location>
</feature>
<name>A0A2J6S830_HYAVF</name>
<dbReference type="Pfam" id="PF06985">
    <property type="entry name" value="HET"/>
    <property type="match status" value="1"/>
</dbReference>
<accession>A0A2J6S830</accession>
<dbReference type="EMBL" id="KZ613939">
    <property type="protein sequence ID" value="PMD46901.1"/>
    <property type="molecule type" value="Genomic_DNA"/>
</dbReference>
<reference evidence="2 3" key="1">
    <citation type="submission" date="2016-04" db="EMBL/GenBank/DDBJ databases">
        <title>A degradative enzymes factory behind the ericoid mycorrhizal symbiosis.</title>
        <authorList>
            <consortium name="DOE Joint Genome Institute"/>
            <person name="Martino E."/>
            <person name="Morin E."/>
            <person name="Grelet G."/>
            <person name="Kuo A."/>
            <person name="Kohler A."/>
            <person name="Daghino S."/>
            <person name="Barry K."/>
            <person name="Choi C."/>
            <person name="Cichocki N."/>
            <person name="Clum A."/>
            <person name="Copeland A."/>
            <person name="Hainaut M."/>
            <person name="Haridas S."/>
            <person name="Labutti K."/>
            <person name="Lindquist E."/>
            <person name="Lipzen A."/>
            <person name="Khouja H.-R."/>
            <person name="Murat C."/>
            <person name="Ohm R."/>
            <person name="Olson A."/>
            <person name="Spatafora J."/>
            <person name="Veneault-Fourrey C."/>
            <person name="Henrissat B."/>
            <person name="Grigoriev I."/>
            <person name="Martin F."/>
            <person name="Perotto S."/>
        </authorList>
    </citation>
    <scope>NUCLEOTIDE SEQUENCE [LARGE SCALE GENOMIC DNA]</scope>
    <source>
        <strain evidence="2 3">F</strain>
    </source>
</reference>